<feature type="domain" description="PNPLA" evidence="5">
    <location>
        <begin position="6"/>
        <end position="181"/>
    </location>
</feature>
<proteinExistence type="predicted"/>
<dbReference type="Pfam" id="PF01734">
    <property type="entry name" value="Patatin"/>
    <property type="match status" value="1"/>
</dbReference>
<feature type="short sequence motif" description="GXGXXG" evidence="4">
    <location>
        <begin position="10"/>
        <end position="15"/>
    </location>
</feature>
<feature type="active site" description="Nucleophile" evidence="4">
    <location>
        <position position="39"/>
    </location>
</feature>
<evidence type="ECO:0000256" key="1">
    <source>
        <dbReference type="ARBA" id="ARBA00022801"/>
    </source>
</evidence>
<dbReference type="Gene3D" id="3.40.1090.10">
    <property type="entry name" value="Cytosolic phospholipase A2 catalytic domain"/>
    <property type="match status" value="2"/>
</dbReference>
<dbReference type="GO" id="GO:0016042">
    <property type="term" value="P:lipid catabolic process"/>
    <property type="evidence" value="ECO:0007669"/>
    <property type="project" value="UniProtKB-UniRule"/>
</dbReference>
<keyword evidence="3 4" id="KW-0443">Lipid metabolism</keyword>
<evidence type="ECO:0000256" key="2">
    <source>
        <dbReference type="ARBA" id="ARBA00022963"/>
    </source>
</evidence>
<dbReference type="GO" id="GO:0016787">
    <property type="term" value="F:hydrolase activity"/>
    <property type="evidence" value="ECO:0007669"/>
    <property type="project" value="UniProtKB-UniRule"/>
</dbReference>
<dbReference type="PANTHER" id="PTHR14226">
    <property type="entry name" value="NEUROPATHY TARGET ESTERASE/SWISS CHEESE D.MELANOGASTER"/>
    <property type="match status" value="1"/>
</dbReference>
<organism evidence="6 7">
    <name type="scientific">Candidatus Thermoflexus japonica</name>
    <dbReference type="NCBI Taxonomy" id="2035417"/>
    <lineage>
        <taxon>Bacteria</taxon>
        <taxon>Bacillati</taxon>
        <taxon>Chloroflexota</taxon>
        <taxon>Thermoflexia</taxon>
        <taxon>Thermoflexales</taxon>
        <taxon>Thermoflexaceae</taxon>
        <taxon>Thermoflexus</taxon>
    </lineage>
</organism>
<name>A0A2H5Y3E9_9CHLR</name>
<feature type="short sequence motif" description="GXSXG" evidence="4">
    <location>
        <begin position="37"/>
        <end position="41"/>
    </location>
</feature>
<evidence type="ECO:0000256" key="4">
    <source>
        <dbReference type="PROSITE-ProRule" id="PRU01161"/>
    </source>
</evidence>
<accession>A0A2H5Y3E9</accession>
<reference evidence="7" key="1">
    <citation type="submission" date="2017-09" db="EMBL/GenBank/DDBJ databases">
        <title>Metaegenomics of thermophilic ammonia-oxidizing enrichment culture.</title>
        <authorList>
            <person name="Kato S."/>
            <person name="Suzuki K."/>
        </authorList>
    </citation>
    <scope>NUCLEOTIDE SEQUENCE [LARGE SCALE GENOMIC DNA]</scope>
</reference>
<dbReference type="InterPro" id="IPR002641">
    <property type="entry name" value="PNPLA_dom"/>
</dbReference>
<dbReference type="AlphaFoldDB" id="A0A2H5Y3E9"/>
<evidence type="ECO:0000313" key="7">
    <source>
        <dbReference type="Proteomes" id="UP000236642"/>
    </source>
</evidence>
<protein>
    <submittedName>
        <fullName evidence="6">Putative NTE family protein</fullName>
    </submittedName>
</protein>
<evidence type="ECO:0000313" key="6">
    <source>
        <dbReference type="EMBL" id="GBD07878.1"/>
    </source>
</evidence>
<evidence type="ECO:0000256" key="3">
    <source>
        <dbReference type="ARBA" id="ARBA00023098"/>
    </source>
</evidence>
<dbReference type="InterPro" id="IPR050301">
    <property type="entry name" value="NTE"/>
</dbReference>
<feature type="short sequence motif" description="DGA/G" evidence="4">
    <location>
        <begin position="168"/>
        <end position="170"/>
    </location>
</feature>
<dbReference type="Proteomes" id="UP000236642">
    <property type="component" value="Unassembled WGS sequence"/>
</dbReference>
<evidence type="ECO:0000259" key="5">
    <source>
        <dbReference type="PROSITE" id="PS51635"/>
    </source>
</evidence>
<gene>
    <name evidence="6" type="ORF">HRbin22_00104</name>
</gene>
<dbReference type="PANTHER" id="PTHR14226:SF57">
    <property type="entry name" value="BLR7027 PROTEIN"/>
    <property type="match status" value="1"/>
</dbReference>
<feature type="active site" description="Proton acceptor" evidence="4">
    <location>
        <position position="168"/>
    </location>
</feature>
<sequence length="317" mass="34779">MARRAFVLSGGGNRGPLQVGALKALLERGIEPDFLVGTSAGAINAVALAADPTIEGVERLAAAWRSVRRQDIYPGNRFTILWRLLTHQDSLFEGSGLRRVLQAHLPPGVRTFGDLRRPCYVTAADLRTQRLILFGEDPSAPLLEAVLASASVPVIHPPVRFRNMQLVDGGVVAVVPITIALEKGAEELYILDLSFSPQVLPPRRGLAEIAMTAYQTLLSEQILDDLYDALQSHATVHHICLTAFREISFLDFSKTAQILEAGYEAMQRYLEDPRPNQVCEVTAEGIRALAAQAIPGGGRCYIPPRRHRWMHLKAPKG</sequence>
<comment type="caution">
    <text evidence="6">The sequence shown here is derived from an EMBL/GenBank/DDBJ whole genome shotgun (WGS) entry which is preliminary data.</text>
</comment>
<dbReference type="EMBL" id="BEHY01000001">
    <property type="protein sequence ID" value="GBD07878.1"/>
    <property type="molecule type" value="Genomic_DNA"/>
</dbReference>
<keyword evidence="2 4" id="KW-0442">Lipid degradation</keyword>
<keyword evidence="1 4" id="KW-0378">Hydrolase</keyword>
<dbReference type="CDD" id="cd07209">
    <property type="entry name" value="Pat_hypo_Ecoli_Z1214_like"/>
    <property type="match status" value="1"/>
</dbReference>
<dbReference type="InterPro" id="IPR016035">
    <property type="entry name" value="Acyl_Trfase/lysoPLipase"/>
</dbReference>
<dbReference type="SUPFAM" id="SSF52151">
    <property type="entry name" value="FabD/lysophospholipase-like"/>
    <property type="match status" value="1"/>
</dbReference>
<dbReference type="PROSITE" id="PS51635">
    <property type="entry name" value="PNPLA"/>
    <property type="match status" value="1"/>
</dbReference>